<dbReference type="Proteomes" id="UP000018412">
    <property type="component" value="Unassembled WGS sequence"/>
</dbReference>
<proteinExistence type="predicted"/>
<accession>A0A829LWZ4</accession>
<reference evidence="2" key="1">
    <citation type="submission" date="2013-10" db="EMBL/GenBank/DDBJ databases">
        <title>Draft genome sequence of Lactobacillus fermentum NB-22.</title>
        <authorList>
            <person name="Chaplin A.V."/>
            <person name="Shkoporov A.N."/>
            <person name="Khokhlova E.V."/>
            <person name="Efimov B.A."/>
            <person name="Kafarskaia L.I."/>
        </authorList>
    </citation>
    <scope>NUCLEOTIDE SEQUENCE [LARGE SCALE GENOMIC DNA]</scope>
    <source>
        <strain evidence="2">NB-22</strain>
    </source>
</reference>
<reference evidence="1 2" key="2">
    <citation type="journal article" date="2015" name="Genome Announc.">
        <title>Draft Genome Sequence of Lactobacillus fermentum NB-22.</title>
        <authorList>
            <person name="Chaplin A.V."/>
            <person name="Shkoporov A.N."/>
            <person name="Efimov B.A."/>
            <person name="Pikina A.P."/>
            <person name="Borisova O.Y."/>
            <person name="Gladko I.A."/>
            <person name="Postnikova E.A."/>
            <person name="Lordkipanidze A.E."/>
            <person name="Kafarskaia L.I."/>
        </authorList>
    </citation>
    <scope>NUCLEOTIDE SEQUENCE [LARGE SCALE GENOMIC DNA]</scope>
    <source>
        <strain evidence="1 2">NB-22</strain>
    </source>
</reference>
<dbReference type="EMBL" id="AYHA01000151">
    <property type="protein sequence ID" value="ESS00642.1"/>
    <property type="molecule type" value="Genomic_DNA"/>
</dbReference>
<protein>
    <submittedName>
        <fullName evidence="1">Antirepressor</fullName>
    </submittedName>
</protein>
<comment type="caution">
    <text evidence="1">The sequence shown here is derived from an EMBL/GenBank/DDBJ whole genome shotgun (WGS) entry which is preliminary data.</text>
</comment>
<dbReference type="InterPro" id="IPR014054">
    <property type="entry name" value="Phage_regulatory_Rha"/>
</dbReference>
<gene>
    <name evidence="1" type="ORF">NB22_08920</name>
</gene>
<name>A0A829LWZ4_LIMFE</name>
<evidence type="ECO:0000313" key="2">
    <source>
        <dbReference type="Proteomes" id="UP000018412"/>
    </source>
</evidence>
<dbReference type="AlphaFoldDB" id="A0A829LWZ4"/>
<dbReference type="Pfam" id="PF09669">
    <property type="entry name" value="Phage_pRha"/>
    <property type="match status" value="1"/>
</dbReference>
<evidence type="ECO:0000313" key="1">
    <source>
        <dbReference type="EMBL" id="ESS00642.1"/>
    </source>
</evidence>
<sequence length="261" mass="29942">MMEHFNTDSVIRYVGESKQQVIDSRDVAKMIGKTHAHLMRDIDSYKEVLDQNPKLDSDRFFIESSYQAGTGKNYKCYLLTKQGCEFVANKLTGRKGTIFTATYVSLFNEYEAEHNGKAVAIDSGLEHEKLAYKREWLIEMRKQNVNKAHELRNQDVKLYLELGKVADDYQRPRMATDFRNEAIRAMQALPVGARREYSATEIGNIIGVSPIAIGKWANKLGVKRDADMSYRDHDGAWRYFPEALKVFQDNALEIQDDDLGL</sequence>
<organism evidence="1 2">
    <name type="scientific">Limosilactobacillus fermentum NB-22</name>
    <dbReference type="NCBI Taxonomy" id="1408443"/>
    <lineage>
        <taxon>Bacteria</taxon>
        <taxon>Bacillati</taxon>
        <taxon>Bacillota</taxon>
        <taxon>Bacilli</taxon>
        <taxon>Lactobacillales</taxon>
        <taxon>Lactobacillaceae</taxon>
        <taxon>Limosilactobacillus</taxon>
    </lineage>
</organism>
<dbReference type="RefSeq" id="WP_023466683.1">
    <property type="nucleotide sequence ID" value="NZ_KI546277.1"/>
</dbReference>